<dbReference type="PANTHER" id="PTHR38471">
    <property type="entry name" value="FOUR HELIX BUNDLE PROTEIN"/>
    <property type="match status" value="1"/>
</dbReference>
<dbReference type="RefSeq" id="WP_145385209.1">
    <property type="nucleotide sequence ID" value="NZ_CP037423.1"/>
</dbReference>
<proteinExistence type="predicted"/>
<dbReference type="Gene3D" id="1.20.1440.60">
    <property type="entry name" value="23S rRNA-intervening sequence"/>
    <property type="match status" value="1"/>
</dbReference>
<name>A0A518HKY5_9BACT</name>
<dbReference type="OrthoDB" id="276165at2"/>
<organism evidence="1 2">
    <name type="scientific">Stieleria neptunia</name>
    <dbReference type="NCBI Taxonomy" id="2527979"/>
    <lineage>
        <taxon>Bacteria</taxon>
        <taxon>Pseudomonadati</taxon>
        <taxon>Planctomycetota</taxon>
        <taxon>Planctomycetia</taxon>
        <taxon>Pirellulales</taxon>
        <taxon>Pirellulaceae</taxon>
        <taxon>Stieleria</taxon>
    </lineage>
</organism>
<accession>A0A518HKY5</accession>
<dbReference type="InterPro" id="IPR012657">
    <property type="entry name" value="23S_rRNA-intervening_sequence"/>
</dbReference>
<dbReference type="EMBL" id="CP037423">
    <property type="protein sequence ID" value="QDV41493.1"/>
    <property type="molecule type" value="Genomic_DNA"/>
</dbReference>
<protein>
    <recommendedName>
        <fullName evidence="3">Four helix bundle protein</fullName>
    </recommendedName>
</protein>
<dbReference type="Proteomes" id="UP000319004">
    <property type="component" value="Chromosome"/>
</dbReference>
<evidence type="ECO:0000313" key="2">
    <source>
        <dbReference type="Proteomes" id="UP000319004"/>
    </source>
</evidence>
<gene>
    <name evidence="1" type="ORF">Enr13x_13360</name>
</gene>
<dbReference type="InterPro" id="IPR036583">
    <property type="entry name" value="23S_rRNA_IVS_sf"/>
</dbReference>
<dbReference type="SUPFAM" id="SSF158446">
    <property type="entry name" value="IVS-encoded protein-like"/>
    <property type="match status" value="1"/>
</dbReference>
<dbReference type="KEGG" id="snep:Enr13x_13360"/>
<evidence type="ECO:0000313" key="1">
    <source>
        <dbReference type="EMBL" id="QDV41493.1"/>
    </source>
</evidence>
<dbReference type="PANTHER" id="PTHR38471:SF2">
    <property type="entry name" value="FOUR HELIX BUNDLE PROTEIN"/>
    <property type="match status" value="1"/>
</dbReference>
<dbReference type="Pfam" id="PF05635">
    <property type="entry name" value="23S_rRNA_IVP"/>
    <property type="match status" value="1"/>
</dbReference>
<evidence type="ECO:0008006" key="3">
    <source>
        <dbReference type="Google" id="ProtNLM"/>
    </source>
</evidence>
<dbReference type="CDD" id="cd16377">
    <property type="entry name" value="23S_rRNA_IVP_like"/>
    <property type="match status" value="1"/>
</dbReference>
<dbReference type="NCBIfam" id="TIGR02436">
    <property type="entry name" value="four helix bundle protein"/>
    <property type="match status" value="1"/>
</dbReference>
<reference evidence="1 2" key="1">
    <citation type="submission" date="2019-03" db="EMBL/GenBank/DDBJ databases">
        <title>Deep-cultivation of Planctomycetes and their phenomic and genomic characterization uncovers novel biology.</title>
        <authorList>
            <person name="Wiegand S."/>
            <person name="Jogler M."/>
            <person name="Boedeker C."/>
            <person name="Pinto D."/>
            <person name="Vollmers J."/>
            <person name="Rivas-Marin E."/>
            <person name="Kohn T."/>
            <person name="Peeters S.H."/>
            <person name="Heuer A."/>
            <person name="Rast P."/>
            <person name="Oberbeckmann S."/>
            <person name="Bunk B."/>
            <person name="Jeske O."/>
            <person name="Meyerdierks A."/>
            <person name="Storesund J.E."/>
            <person name="Kallscheuer N."/>
            <person name="Luecker S."/>
            <person name="Lage O.M."/>
            <person name="Pohl T."/>
            <person name="Merkel B.J."/>
            <person name="Hornburger P."/>
            <person name="Mueller R.-W."/>
            <person name="Bruemmer F."/>
            <person name="Labrenz M."/>
            <person name="Spormann A.M."/>
            <person name="Op den Camp H."/>
            <person name="Overmann J."/>
            <person name="Amann R."/>
            <person name="Jetten M.S.M."/>
            <person name="Mascher T."/>
            <person name="Medema M.H."/>
            <person name="Devos D.P."/>
            <person name="Kaster A.-K."/>
            <person name="Ovreas L."/>
            <person name="Rohde M."/>
            <person name="Galperin M.Y."/>
            <person name="Jogler C."/>
        </authorList>
    </citation>
    <scope>NUCLEOTIDE SEQUENCE [LARGE SCALE GENOMIC DNA]</scope>
    <source>
        <strain evidence="1 2">Enr13</strain>
    </source>
</reference>
<sequence length="143" mass="16954">MAAITRFEDILAWQKGRELTQLIYRCSRQDDFARDFALKDQIRRASISITSNIAEGFERDGNKEFVQFLSHAKASCGEVRSQLYVAYDERYLDEPEFEDLQNKCREISRLINGFINYLNKSDFRGRKYIRELREPYMVDSQIC</sequence>
<keyword evidence="2" id="KW-1185">Reference proteome</keyword>
<dbReference type="AlphaFoldDB" id="A0A518HKY5"/>